<dbReference type="PROSITE" id="PS51975">
    <property type="entry name" value="RNASE_H_2"/>
    <property type="match status" value="1"/>
</dbReference>
<dbReference type="GO" id="GO:0006298">
    <property type="term" value="P:mismatch repair"/>
    <property type="evidence" value="ECO:0007669"/>
    <property type="project" value="TreeGrafter"/>
</dbReference>
<reference evidence="18" key="1">
    <citation type="journal article" date="2020" name="mSystems">
        <title>Genome- and Community-Level Interaction Insights into Carbon Utilization and Element Cycling Functions of Hydrothermarchaeota in Hydrothermal Sediment.</title>
        <authorList>
            <person name="Zhou Z."/>
            <person name="Liu Y."/>
            <person name="Xu W."/>
            <person name="Pan J."/>
            <person name="Luo Z.H."/>
            <person name="Li M."/>
        </authorList>
    </citation>
    <scope>NUCLEOTIDE SEQUENCE [LARGE SCALE GENOMIC DNA]</scope>
    <source>
        <strain evidence="18">HyVt-503</strain>
    </source>
</reference>
<accession>A0A7V2WSR8</accession>
<evidence type="ECO:0000256" key="12">
    <source>
        <dbReference type="ARBA" id="ARBA00022801"/>
    </source>
</evidence>
<organism evidence="18">
    <name type="scientific">Dissulfuribacter thermophilus</name>
    <dbReference type="NCBI Taxonomy" id="1156395"/>
    <lineage>
        <taxon>Bacteria</taxon>
        <taxon>Pseudomonadati</taxon>
        <taxon>Thermodesulfobacteriota</taxon>
        <taxon>Dissulfuribacteria</taxon>
        <taxon>Dissulfuribacterales</taxon>
        <taxon>Dissulfuribacteraceae</taxon>
        <taxon>Dissulfuribacter</taxon>
    </lineage>
</organism>
<evidence type="ECO:0000256" key="14">
    <source>
        <dbReference type="HAMAP-Rule" id="MF_00052"/>
    </source>
</evidence>
<dbReference type="CDD" id="cd07182">
    <property type="entry name" value="RNase_HII_bacteria_HII_like"/>
    <property type="match status" value="1"/>
</dbReference>
<evidence type="ECO:0000256" key="4">
    <source>
        <dbReference type="ARBA" id="ARBA00004496"/>
    </source>
</evidence>
<comment type="caution">
    <text evidence="18">The sequence shown here is derived from an EMBL/GenBank/DDBJ whole genome shotgun (WGS) entry which is preliminary data.</text>
</comment>
<dbReference type="GO" id="GO:0003723">
    <property type="term" value="F:RNA binding"/>
    <property type="evidence" value="ECO:0007669"/>
    <property type="project" value="UniProtKB-UniRule"/>
</dbReference>
<evidence type="ECO:0000256" key="2">
    <source>
        <dbReference type="ARBA" id="ARBA00001946"/>
    </source>
</evidence>
<dbReference type="AlphaFoldDB" id="A0A7V2WSR8"/>
<comment type="similarity">
    <text evidence="5 14 16">Belongs to the RNase HII family.</text>
</comment>
<dbReference type="GO" id="GO:0005737">
    <property type="term" value="C:cytoplasm"/>
    <property type="evidence" value="ECO:0007669"/>
    <property type="project" value="UniProtKB-SubCell"/>
</dbReference>
<evidence type="ECO:0000256" key="8">
    <source>
        <dbReference type="ARBA" id="ARBA00022490"/>
    </source>
</evidence>
<evidence type="ECO:0000313" key="18">
    <source>
        <dbReference type="EMBL" id="HFC46378.1"/>
    </source>
</evidence>
<dbReference type="InterPro" id="IPR001352">
    <property type="entry name" value="RNase_HII/HIII"/>
</dbReference>
<dbReference type="Pfam" id="PF01351">
    <property type="entry name" value="RNase_HII"/>
    <property type="match status" value="1"/>
</dbReference>
<feature type="domain" description="RNase H type-2" evidence="17">
    <location>
        <begin position="31"/>
        <end position="217"/>
    </location>
</feature>
<comment type="subcellular location">
    <subcellularLocation>
        <location evidence="4 14">Cytoplasm</location>
    </subcellularLocation>
</comment>
<keyword evidence="9 14" id="KW-0540">Nuclease</keyword>
<evidence type="ECO:0000256" key="5">
    <source>
        <dbReference type="ARBA" id="ARBA00007383"/>
    </source>
</evidence>
<dbReference type="InterPro" id="IPR012337">
    <property type="entry name" value="RNaseH-like_sf"/>
</dbReference>
<comment type="function">
    <text evidence="3 14 16">Endonuclease that specifically degrades the RNA of RNA-DNA hybrids.</text>
</comment>
<proteinExistence type="inferred from homology"/>
<dbReference type="SUPFAM" id="SSF53098">
    <property type="entry name" value="Ribonuclease H-like"/>
    <property type="match status" value="1"/>
</dbReference>
<dbReference type="EMBL" id="DRND01000061">
    <property type="protein sequence ID" value="HFC46378.1"/>
    <property type="molecule type" value="Genomic_DNA"/>
</dbReference>
<dbReference type="Gene3D" id="3.30.420.10">
    <property type="entry name" value="Ribonuclease H-like superfamily/Ribonuclease H"/>
    <property type="match status" value="1"/>
</dbReference>
<gene>
    <name evidence="14" type="primary">rnhB</name>
    <name evidence="18" type="ORF">ENJ63_00675</name>
</gene>
<dbReference type="EC" id="3.1.26.4" evidence="6 14"/>
<protein>
    <recommendedName>
        <fullName evidence="7 14">Ribonuclease HII</fullName>
        <shortName evidence="14">RNase HII</shortName>
        <ecNumber evidence="6 14">3.1.26.4</ecNumber>
    </recommendedName>
</protein>
<keyword evidence="12 14" id="KW-0378">Hydrolase</keyword>
<dbReference type="GO" id="GO:0004523">
    <property type="term" value="F:RNA-DNA hybrid ribonuclease activity"/>
    <property type="evidence" value="ECO:0007669"/>
    <property type="project" value="UniProtKB-UniRule"/>
</dbReference>
<sequence length="217" mass="23514">MARPKGLFRPGEGERPDVFRFERFFWSKGLTLVAGVDEVGRGCLAGPVVACAVILPVDCIIPGVDDSKALSPVEREGLARQIKEKAVSWGIGVVGPSDIDQTNILRASLKAMKMAVEALDPPPHALLVDGNQPFKSAVPLKAIPKGDVLSHTISAASIVAKVYRDALMVEYHSQYPQYNFAQHKGYPTRGHKEALSRYGPCPIHRMSFKGVRGGKEG</sequence>
<keyword evidence="11 14" id="KW-0255">Endonuclease</keyword>
<name>A0A7V2WSR8_9BACT</name>
<evidence type="ECO:0000256" key="1">
    <source>
        <dbReference type="ARBA" id="ARBA00000077"/>
    </source>
</evidence>
<evidence type="ECO:0000259" key="17">
    <source>
        <dbReference type="PROSITE" id="PS51975"/>
    </source>
</evidence>
<comment type="catalytic activity">
    <reaction evidence="1 14 15 16">
        <text>Endonucleolytic cleavage to 5'-phosphomonoester.</text>
        <dbReference type="EC" id="3.1.26.4"/>
    </reaction>
</comment>
<dbReference type="GO" id="GO:0032299">
    <property type="term" value="C:ribonuclease H2 complex"/>
    <property type="evidence" value="ECO:0007669"/>
    <property type="project" value="TreeGrafter"/>
</dbReference>
<evidence type="ECO:0000256" key="6">
    <source>
        <dbReference type="ARBA" id="ARBA00012180"/>
    </source>
</evidence>
<dbReference type="InterPro" id="IPR036397">
    <property type="entry name" value="RNaseH_sf"/>
</dbReference>
<dbReference type="GO" id="GO:0043137">
    <property type="term" value="P:DNA replication, removal of RNA primer"/>
    <property type="evidence" value="ECO:0007669"/>
    <property type="project" value="TreeGrafter"/>
</dbReference>
<dbReference type="InterPro" id="IPR024567">
    <property type="entry name" value="RNase_HII/HIII_dom"/>
</dbReference>
<dbReference type="Proteomes" id="UP000885797">
    <property type="component" value="Unassembled WGS sequence"/>
</dbReference>
<dbReference type="HAMAP" id="MF_00052_B">
    <property type="entry name" value="RNase_HII_B"/>
    <property type="match status" value="1"/>
</dbReference>
<comment type="cofactor">
    <cofactor evidence="14 15">
        <name>Mn(2+)</name>
        <dbReference type="ChEBI" id="CHEBI:29035"/>
    </cofactor>
    <cofactor evidence="14 15">
        <name>Mg(2+)</name>
        <dbReference type="ChEBI" id="CHEBI:18420"/>
    </cofactor>
    <text evidence="14 15">Manganese or magnesium. Binds 1 divalent metal ion per monomer in the absence of substrate. May bind a second metal ion after substrate binding.</text>
</comment>
<evidence type="ECO:0000256" key="16">
    <source>
        <dbReference type="RuleBase" id="RU003515"/>
    </source>
</evidence>
<dbReference type="NCBIfam" id="NF000594">
    <property type="entry name" value="PRK00015.1-1"/>
    <property type="match status" value="1"/>
</dbReference>
<dbReference type="InterPro" id="IPR022898">
    <property type="entry name" value="RNase_HII"/>
</dbReference>
<evidence type="ECO:0000256" key="13">
    <source>
        <dbReference type="ARBA" id="ARBA00023211"/>
    </source>
</evidence>
<evidence type="ECO:0000256" key="10">
    <source>
        <dbReference type="ARBA" id="ARBA00022723"/>
    </source>
</evidence>
<comment type="cofactor">
    <cofactor evidence="2">
        <name>Mg(2+)</name>
        <dbReference type="ChEBI" id="CHEBI:18420"/>
    </cofactor>
</comment>
<dbReference type="PANTHER" id="PTHR10954">
    <property type="entry name" value="RIBONUCLEASE H2 SUBUNIT A"/>
    <property type="match status" value="1"/>
</dbReference>
<feature type="binding site" evidence="14 15">
    <location>
        <position position="129"/>
    </location>
    <ligand>
        <name>a divalent metal cation</name>
        <dbReference type="ChEBI" id="CHEBI:60240"/>
    </ligand>
</feature>
<evidence type="ECO:0000256" key="3">
    <source>
        <dbReference type="ARBA" id="ARBA00004065"/>
    </source>
</evidence>
<evidence type="ECO:0000256" key="11">
    <source>
        <dbReference type="ARBA" id="ARBA00022759"/>
    </source>
</evidence>
<evidence type="ECO:0000256" key="7">
    <source>
        <dbReference type="ARBA" id="ARBA00019179"/>
    </source>
</evidence>
<evidence type="ECO:0000256" key="9">
    <source>
        <dbReference type="ARBA" id="ARBA00022722"/>
    </source>
</evidence>
<dbReference type="GO" id="GO:0030145">
    <property type="term" value="F:manganese ion binding"/>
    <property type="evidence" value="ECO:0007669"/>
    <property type="project" value="UniProtKB-UniRule"/>
</dbReference>
<evidence type="ECO:0000256" key="15">
    <source>
        <dbReference type="PROSITE-ProRule" id="PRU01319"/>
    </source>
</evidence>
<keyword evidence="8 14" id="KW-0963">Cytoplasm</keyword>
<feature type="binding site" evidence="14 15">
    <location>
        <position position="37"/>
    </location>
    <ligand>
        <name>a divalent metal cation</name>
        <dbReference type="ChEBI" id="CHEBI:60240"/>
    </ligand>
</feature>
<dbReference type="NCBIfam" id="NF000595">
    <property type="entry name" value="PRK00015.1-3"/>
    <property type="match status" value="1"/>
</dbReference>
<feature type="binding site" evidence="14 15">
    <location>
        <position position="38"/>
    </location>
    <ligand>
        <name>a divalent metal cation</name>
        <dbReference type="ChEBI" id="CHEBI:60240"/>
    </ligand>
</feature>
<dbReference type="PANTHER" id="PTHR10954:SF18">
    <property type="entry name" value="RIBONUCLEASE HII"/>
    <property type="match status" value="1"/>
</dbReference>
<keyword evidence="10 14" id="KW-0479">Metal-binding</keyword>
<keyword evidence="13 14" id="KW-0464">Manganese</keyword>